<protein>
    <submittedName>
        <fullName evidence="2">Uncharacterized protein</fullName>
    </submittedName>
</protein>
<feature type="transmembrane region" description="Helical" evidence="1">
    <location>
        <begin position="90"/>
        <end position="107"/>
    </location>
</feature>
<dbReference type="PANTHER" id="PTHR33133:SF3">
    <property type="entry name" value="TRANSMEMBRANE PROTEIN"/>
    <property type="match status" value="1"/>
</dbReference>
<keyword evidence="1" id="KW-0812">Transmembrane</keyword>
<sequence>MEGTGKILRRSVHTFLQNYQYFTTISASLALPFSALFLISQAFFLPSSSSSSPLLPQLIHNHFQALFRAAGFPTSSGFFTILSLKLSETVTSSIFTLPLTTTFLLIAKSSVIRRLAQVKADPSLPYSLPPDILSAYTPLLRTYVCGFLVILSANATAFFLLFFGFNCLEGFQLSATEHSLSSSVVAAVVYSMVIANTFIICNLALVLSGTEKHGGSLAIIKAYLMMRGRRATALSFAVIGNFSLAATEALFRYRVVAPYHASGSFSLGILLEGCYIAYLYSVLIVLDTVVTYTFLRSCQVEDLINCEDKFYCQIQIWDATDEPYDNSLKNSDALLNAES</sequence>
<dbReference type="EMBL" id="KK198754">
    <property type="protein sequence ID" value="KCW83666.1"/>
    <property type="molecule type" value="Genomic_DNA"/>
</dbReference>
<feature type="transmembrane region" description="Helical" evidence="1">
    <location>
        <begin position="231"/>
        <end position="255"/>
    </location>
</feature>
<evidence type="ECO:0000313" key="2">
    <source>
        <dbReference type="EMBL" id="KCW83666.1"/>
    </source>
</evidence>
<organism evidence="2">
    <name type="scientific">Eucalyptus grandis</name>
    <name type="common">Flooded gum</name>
    <dbReference type="NCBI Taxonomy" id="71139"/>
    <lineage>
        <taxon>Eukaryota</taxon>
        <taxon>Viridiplantae</taxon>
        <taxon>Streptophyta</taxon>
        <taxon>Embryophyta</taxon>
        <taxon>Tracheophyta</taxon>
        <taxon>Spermatophyta</taxon>
        <taxon>Magnoliopsida</taxon>
        <taxon>eudicotyledons</taxon>
        <taxon>Gunneridae</taxon>
        <taxon>Pentapetalae</taxon>
        <taxon>rosids</taxon>
        <taxon>malvids</taxon>
        <taxon>Myrtales</taxon>
        <taxon>Myrtaceae</taxon>
        <taxon>Myrtoideae</taxon>
        <taxon>Eucalypteae</taxon>
        <taxon>Eucalyptus</taxon>
    </lineage>
</organism>
<dbReference type="eggNOG" id="ENOG502QQZM">
    <property type="taxonomic scope" value="Eukaryota"/>
</dbReference>
<feature type="transmembrane region" description="Helical" evidence="1">
    <location>
        <begin position="275"/>
        <end position="295"/>
    </location>
</feature>
<evidence type="ECO:0000256" key="1">
    <source>
        <dbReference type="SAM" id="Phobius"/>
    </source>
</evidence>
<accession>A0A059CZQ3</accession>
<dbReference type="Gramene" id="KCW83666">
    <property type="protein sequence ID" value="KCW83666"/>
    <property type="gene ID" value="EUGRSUZ_B00548"/>
</dbReference>
<dbReference type="OMA" id="CNTIVII"/>
<keyword evidence="1" id="KW-1133">Transmembrane helix</keyword>
<dbReference type="STRING" id="71139.A0A059CZQ3"/>
<feature type="transmembrane region" description="Helical" evidence="1">
    <location>
        <begin position="143"/>
        <end position="165"/>
    </location>
</feature>
<gene>
    <name evidence="2" type="ORF">EUGRSUZ_B00548</name>
</gene>
<proteinExistence type="predicted"/>
<dbReference type="AlphaFoldDB" id="A0A059CZQ3"/>
<dbReference type="GO" id="GO:0016020">
    <property type="term" value="C:membrane"/>
    <property type="evidence" value="ECO:0000318"/>
    <property type="project" value="GO_Central"/>
</dbReference>
<reference evidence="2" key="1">
    <citation type="submission" date="2013-07" db="EMBL/GenBank/DDBJ databases">
        <title>The genome of Eucalyptus grandis.</title>
        <authorList>
            <person name="Schmutz J."/>
            <person name="Hayes R."/>
            <person name="Myburg A."/>
            <person name="Tuskan G."/>
            <person name="Grattapaglia D."/>
            <person name="Rokhsar D.S."/>
        </authorList>
    </citation>
    <scope>NUCLEOTIDE SEQUENCE</scope>
    <source>
        <tissue evidence="2">Leaf extractions</tissue>
    </source>
</reference>
<feature type="transmembrane region" description="Helical" evidence="1">
    <location>
        <begin position="20"/>
        <end position="44"/>
    </location>
</feature>
<feature type="transmembrane region" description="Helical" evidence="1">
    <location>
        <begin position="185"/>
        <end position="210"/>
    </location>
</feature>
<dbReference type="FunCoup" id="A0A059CZQ3">
    <property type="interactions" value="142"/>
</dbReference>
<dbReference type="InParanoid" id="A0A059CZQ3"/>
<dbReference type="PANTHER" id="PTHR33133">
    <property type="entry name" value="OS08G0107100 PROTEIN-RELATED"/>
    <property type="match status" value="1"/>
</dbReference>
<keyword evidence="1" id="KW-0472">Membrane</keyword>
<name>A0A059CZQ3_EUCGR</name>